<accession>A0A498KSV0</accession>
<keyword evidence="1" id="KW-0175">Coiled coil</keyword>
<sequence length="565" mass="63364">MQLTEFHAEAFKPIEEDGFESIEELSVLIGKNDAGKSSFLEAIRIFLEEKGKPEPSHFHMREAEEIVFSGRFDGVPDELSEQLTDSVDTSDGTLKIVRKYSENGERAPSRTTLLGEDEQETLGSGTIVDDGEELNKVPSRERIWSYLPEPIYIPAERNISEQTKFKSDTWIDRLLSPLLNDSESLSAKRESLEEELQDEMGDLSDLIEGRLVSRMDSISEVDVDPGAIDLGKAFTPSITVKDNSTETSVPVGERGSGVGSMFVLSLVEAYRERHVDEGYLLLFEEPGVWLHPEAKREMLGSLKQIARSGGQIMLSTHSPIFIDRRGRGDVHLVQREDGRTSVRMIDEDYLSAVEELGARNSDILQSDFVIYTEGPSDASILRTVAREYVEDWERKNITIQHLGGTGNIRSCNPEDLEEINHNFCFLLDSDRRHEDDSPSDAVQQIRDDCRGLRAFVHILEKREIENYFSSAGINQTLGLEVGPDFIGGYDDIPEKLHSEIAETHIGEEGASVEERQCDACGSIAAPDAGRQYDKKRGAEIVEAMYEEGEEITELHGFLDRVTDRL</sequence>
<dbReference type="GO" id="GO:0004519">
    <property type="term" value="F:endonuclease activity"/>
    <property type="evidence" value="ECO:0007669"/>
    <property type="project" value="UniProtKB-KW"/>
</dbReference>
<evidence type="ECO:0000259" key="2">
    <source>
        <dbReference type="Pfam" id="PF13175"/>
    </source>
</evidence>
<dbReference type="AlphaFoldDB" id="A0A498KSV0"/>
<dbReference type="InterPro" id="IPR051396">
    <property type="entry name" value="Bact_Antivir_Def_Nuclease"/>
</dbReference>
<dbReference type="Pfam" id="PF13175">
    <property type="entry name" value="AAA_15"/>
    <property type="match status" value="1"/>
</dbReference>
<dbReference type="PANTHER" id="PTHR43581">
    <property type="entry name" value="ATP/GTP PHOSPHATASE"/>
    <property type="match status" value="1"/>
</dbReference>
<reference evidence="3 4" key="1">
    <citation type="submission" date="2019-01" db="EMBL/GenBank/DDBJ databases">
        <title>Halorientalis sp. F13-25 a new haloarchaeum isolated from hypersaline water.</title>
        <authorList>
            <person name="Ana D.-V."/>
            <person name="Cristina S.-P."/>
            <person name="Antonio V."/>
        </authorList>
    </citation>
    <scope>NUCLEOTIDE SEQUENCE [LARGE SCALE GENOMIC DNA]</scope>
    <source>
        <strain evidence="3 4">F13-25</strain>
    </source>
</reference>
<dbReference type="InterPro" id="IPR041685">
    <property type="entry name" value="AAA_GajA/Old/RecF-like"/>
</dbReference>
<comment type="caution">
    <text evidence="3">The sequence shown here is derived from an EMBL/GenBank/DDBJ whole genome shotgun (WGS) entry which is preliminary data.</text>
</comment>
<dbReference type="RefSeq" id="WP_129069640.1">
    <property type="nucleotide sequence ID" value="NZ_RDFA01000005.1"/>
</dbReference>
<keyword evidence="3" id="KW-0540">Nuclease</keyword>
<dbReference type="Proteomes" id="UP000289691">
    <property type="component" value="Unassembled WGS sequence"/>
</dbReference>
<keyword evidence="4" id="KW-1185">Reference proteome</keyword>
<organism evidence="3 4">
    <name type="scientific">Halorientalis pallida</name>
    <dbReference type="NCBI Taxonomy" id="2479928"/>
    <lineage>
        <taxon>Archaea</taxon>
        <taxon>Methanobacteriati</taxon>
        <taxon>Methanobacteriota</taxon>
        <taxon>Stenosarchaea group</taxon>
        <taxon>Halobacteria</taxon>
        <taxon>Halobacteriales</taxon>
        <taxon>Haloarculaceae</taxon>
        <taxon>Halorientalis</taxon>
    </lineage>
</organism>
<dbReference type="PANTHER" id="PTHR43581:SF4">
    <property type="entry name" value="ATP_GTP PHOSPHATASE"/>
    <property type="match status" value="1"/>
</dbReference>
<feature type="domain" description="Endonuclease GajA/Old nuclease/RecF-like AAA" evidence="2">
    <location>
        <begin position="1"/>
        <end position="322"/>
    </location>
</feature>
<evidence type="ECO:0000256" key="1">
    <source>
        <dbReference type="SAM" id="Coils"/>
    </source>
</evidence>
<keyword evidence="3" id="KW-0255">Endonuclease</keyword>
<dbReference type="EMBL" id="RDFA01000005">
    <property type="protein sequence ID" value="RXK47788.1"/>
    <property type="molecule type" value="Genomic_DNA"/>
</dbReference>
<protein>
    <submittedName>
        <fullName evidence="3">ATP-dependent endonuclease</fullName>
    </submittedName>
</protein>
<dbReference type="InterPro" id="IPR027417">
    <property type="entry name" value="P-loop_NTPase"/>
</dbReference>
<dbReference type="OrthoDB" id="255259at2157"/>
<gene>
    <name evidence="3" type="ORF">EAF64_14140</name>
</gene>
<name>A0A498KSV0_9EURY</name>
<dbReference type="SUPFAM" id="SSF52540">
    <property type="entry name" value="P-loop containing nucleoside triphosphate hydrolases"/>
    <property type="match status" value="1"/>
</dbReference>
<feature type="coiled-coil region" evidence="1">
    <location>
        <begin position="182"/>
        <end position="209"/>
    </location>
</feature>
<dbReference type="Gene3D" id="3.40.50.300">
    <property type="entry name" value="P-loop containing nucleotide triphosphate hydrolases"/>
    <property type="match status" value="1"/>
</dbReference>
<evidence type="ECO:0000313" key="4">
    <source>
        <dbReference type="Proteomes" id="UP000289691"/>
    </source>
</evidence>
<proteinExistence type="predicted"/>
<evidence type="ECO:0000313" key="3">
    <source>
        <dbReference type="EMBL" id="RXK47788.1"/>
    </source>
</evidence>
<keyword evidence="3" id="KW-0378">Hydrolase</keyword>